<evidence type="ECO:0000313" key="1">
    <source>
        <dbReference type="EMBL" id="KAJ8011320.1"/>
    </source>
</evidence>
<protein>
    <submittedName>
        <fullName evidence="1">Uncharacterized protein</fullName>
    </submittedName>
</protein>
<dbReference type="Proteomes" id="UP001157502">
    <property type="component" value="Chromosome 5"/>
</dbReference>
<proteinExistence type="predicted"/>
<dbReference type="EMBL" id="CM055732">
    <property type="protein sequence ID" value="KAJ8011320.1"/>
    <property type="molecule type" value="Genomic_DNA"/>
</dbReference>
<accession>A0ACC2H6J8</accession>
<comment type="caution">
    <text evidence="1">The sequence shown here is derived from an EMBL/GenBank/DDBJ whole genome shotgun (WGS) entry which is preliminary data.</text>
</comment>
<evidence type="ECO:0000313" key="2">
    <source>
        <dbReference type="Proteomes" id="UP001157502"/>
    </source>
</evidence>
<organism evidence="1 2">
    <name type="scientific">Dallia pectoralis</name>
    <name type="common">Alaska blackfish</name>
    <dbReference type="NCBI Taxonomy" id="75939"/>
    <lineage>
        <taxon>Eukaryota</taxon>
        <taxon>Metazoa</taxon>
        <taxon>Chordata</taxon>
        <taxon>Craniata</taxon>
        <taxon>Vertebrata</taxon>
        <taxon>Euteleostomi</taxon>
        <taxon>Actinopterygii</taxon>
        <taxon>Neopterygii</taxon>
        <taxon>Teleostei</taxon>
        <taxon>Protacanthopterygii</taxon>
        <taxon>Esociformes</taxon>
        <taxon>Umbridae</taxon>
        <taxon>Dallia</taxon>
    </lineage>
</organism>
<reference evidence="1" key="1">
    <citation type="submission" date="2021-05" db="EMBL/GenBank/DDBJ databases">
        <authorList>
            <person name="Pan Q."/>
            <person name="Jouanno E."/>
            <person name="Zahm M."/>
            <person name="Klopp C."/>
            <person name="Cabau C."/>
            <person name="Louis A."/>
            <person name="Berthelot C."/>
            <person name="Parey E."/>
            <person name="Roest Crollius H."/>
            <person name="Montfort J."/>
            <person name="Robinson-Rechavi M."/>
            <person name="Bouchez O."/>
            <person name="Lampietro C."/>
            <person name="Lopez Roques C."/>
            <person name="Donnadieu C."/>
            <person name="Postlethwait J."/>
            <person name="Bobe J."/>
            <person name="Dillon D."/>
            <person name="Chandos A."/>
            <person name="von Hippel F."/>
            <person name="Guiguen Y."/>
        </authorList>
    </citation>
    <scope>NUCLEOTIDE SEQUENCE</scope>
    <source>
        <strain evidence="1">YG-Jan2019</strain>
    </source>
</reference>
<sequence length="253" mass="27839">MKSVILFTVLTIWSNVESTPACSSSPSQWCDSLDSAIECGVLKQCLEANFTKPKAQDQSVHVELYFESLCPGCRQFLTLVLLPTWVMLRDIMSVTLVPFGNAQESGQAPPYTFNCQHGPDECLGNMIETCIMSASSQALQVIYCMEASVNVVKSAQVCLELYDPSTTWDSIMGCVKGEKGNALMHQNAMKTGSLKPAHQYVPWIVINGVHTDELQDQAMGSLFTLVCSMYKGPKPVACGAKTVKQHRSYCHHE</sequence>
<name>A0ACC2H6J8_DALPE</name>
<gene>
    <name evidence="1" type="ORF">DPEC_G00056920</name>
</gene>
<keyword evidence="2" id="KW-1185">Reference proteome</keyword>